<dbReference type="Pfam" id="PF01551">
    <property type="entry name" value="Peptidase_M23"/>
    <property type="match status" value="1"/>
</dbReference>
<evidence type="ECO:0000259" key="7">
    <source>
        <dbReference type="Pfam" id="PF01551"/>
    </source>
</evidence>
<organism evidence="8 9">
    <name type="scientific">Plastoroseomonas hellenica</name>
    <dbReference type="NCBI Taxonomy" id="2687306"/>
    <lineage>
        <taxon>Bacteria</taxon>
        <taxon>Pseudomonadati</taxon>
        <taxon>Pseudomonadota</taxon>
        <taxon>Alphaproteobacteria</taxon>
        <taxon>Acetobacterales</taxon>
        <taxon>Acetobacteraceae</taxon>
        <taxon>Plastoroseomonas</taxon>
    </lineage>
</organism>
<evidence type="ECO:0000313" key="8">
    <source>
        <dbReference type="EMBL" id="MBR0668254.1"/>
    </source>
</evidence>
<comment type="cofactor">
    <cofactor evidence="1">
        <name>Zn(2+)</name>
        <dbReference type="ChEBI" id="CHEBI:29105"/>
    </cofactor>
</comment>
<evidence type="ECO:0000256" key="4">
    <source>
        <dbReference type="ARBA" id="ARBA00022801"/>
    </source>
</evidence>
<dbReference type="PANTHER" id="PTHR21666:SF288">
    <property type="entry name" value="CELL DIVISION PROTEIN YTFB"/>
    <property type="match status" value="1"/>
</dbReference>
<sequence length="121" mass="12400">MPVAGRIARDFGDATDAGPARGVTISAPPGARVVSPCAGRAVFSGPFRSYGQLLIVDCGEGNHVVLAGFDRLDAATGARLLPGEPVGVMGDGGPAGRPSLYLELRRNGHPADPRPWLAARS</sequence>
<evidence type="ECO:0000256" key="1">
    <source>
        <dbReference type="ARBA" id="ARBA00001947"/>
    </source>
</evidence>
<gene>
    <name evidence="8" type="ORF">GXW71_28125</name>
</gene>
<dbReference type="Gene3D" id="2.70.70.10">
    <property type="entry name" value="Glucose Permease (Domain IIA)"/>
    <property type="match status" value="1"/>
</dbReference>
<dbReference type="EMBL" id="JAAGBB010000051">
    <property type="protein sequence ID" value="MBR0668254.1"/>
    <property type="molecule type" value="Genomic_DNA"/>
</dbReference>
<keyword evidence="9" id="KW-1185">Reference proteome</keyword>
<dbReference type="Proteomes" id="UP001196870">
    <property type="component" value="Unassembled WGS sequence"/>
</dbReference>
<dbReference type="PANTHER" id="PTHR21666">
    <property type="entry name" value="PEPTIDASE-RELATED"/>
    <property type="match status" value="1"/>
</dbReference>
<keyword evidence="6" id="KW-0482">Metalloprotease</keyword>
<dbReference type="SUPFAM" id="SSF51261">
    <property type="entry name" value="Duplicated hybrid motif"/>
    <property type="match status" value="1"/>
</dbReference>
<protein>
    <submittedName>
        <fullName evidence="8">Peptidoglycan DD-metalloendopeptidase family protein</fullName>
    </submittedName>
</protein>
<dbReference type="InterPro" id="IPR011055">
    <property type="entry name" value="Dup_hybrid_motif"/>
</dbReference>
<name>A0ABS5F6S8_9PROT</name>
<proteinExistence type="predicted"/>
<evidence type="ECO:0000256" key="5">
    <source>
        <dbReference type="ARBA" id="ARBA00022833"/>
    </source>
</evidence>
<dbReference type="InterPro" id="IPR050570">
    <property type="entry name" value="Cell_wall_metabolism_enzyme"/>
</dbReference>
<evidence type="ECO:0000256" key="3">
    <source>
        <dbReference type="ARBA" id="ARBA00022723"/>
    </source>
</evidence>
<keyword evidence="3" id="KW-0479">Metal-binding</keyword>
<keyword evidence="5" id="KW-0862">Zinc</keyword>
<evidence type="ECO:0000256" key="6">
    <source>
        <dbReference type="ARBA" id="ARBA00023049"/>
    </source>
</evidence>
<evidence type="ECO:0000256" key="2">
    <source>
        <dbReference type="ARBA" id="ARBA00022670"/>
    </source>
</evidence>
<comment type="caution">
    <text evidence="8">The sequence shown here is derived from an EMBL/GenBank/DDBJ whole genome shotgun (WGS) entry which is preliminary data.</text>
</comment>
<keyword evidence="2" id="KW-0645">Protease</keyword>
<reference evidence="9" key="1">
    <citation type="journal article" date="2021" name="Syst. Appl. Microbiol.">
        <title>Roseomonas hellenica sp. nov., isolated from roots of wild-growing Alkanna tinctoria.</title>
        <authorList>
            <person name="Rat A."/>
            <person name="Naranjo H.D."/>
            <person name="Lebbe L."/>
            <person name="Cnockaert M."/>
            <person name="Krigas N."/>
            <person name="Grigoriadou K."/>
            <person name="Maloupa E."/>
            <person name="Willems A."/>
        </authorList>
    </citation>
    <scope>NUCLEOTIDE SEQUENCE [LARGE SCALE GENOMIC DNA]</scope>
    <source>
        <strain evidence="9">LMG 31523</strain>
    </source>
</reference>
<keyword evidence="4" id="KW-0378">Hydrolase</keyword>
<evidence type="ECO:0000313" key="9">
    <source>
        <dbReference type="Proteomes" id="UP001196870"/>
    </source>
</evidence>
<accession>A0ABS5F6S8</accession>
<dbReference type="InterPro" id="IPR016047">
    <property type="entry name" value="M23ase_b-sheet_dom"/>
</dbReference>
<feature type="domain" description="M23ase beta-sheet core" evidence="7">
    <location>
        <begin position="20"/>
        <end position="113"/>
    </location>
</feature>